<dbReference type="PROSITE" id="PS50089">
    <property type="entry name" value="ZF_RING_2"/>
    <property type="match status" value="1"/>
</dbReference>
<keyword evidence="4 8" id="KW-0863">Zinc-finger</keyword>
<keyword evidence="3" id="KW-0479">Metal-binding</keyword>
<evidence type="ECO:0000256" key="1">
    <source>
        <dbReference type="ARBA" id="ARBA00000900"/>
    </source>
</evidence>
<evidence type="ECO:0000256" key="8">
    <source>
        <dbReference type="PROSITE-ProRule" id="PRU00175"/>
    </source>
</evidence>
<evidence type="ECO:0000256" key="7">
    <source>
        <dbReference type="ARBA" id="ARBA00024209"/>
    </source>
</evidence>
<dbReference type="GO" id="GO:0008270">
    <property type="term" value="F:zinc ion binding"/>
    <property type="evidence" value="ECO:0007669"/>
    <property type="project" value="UniProtKB-KW"/>
</dbReference>
<proteinExistence type="inferred from homology"/>
<dbReference type="EC" id="2.3.2.27" evidence="2"/>
<keyword evidence="5" id="KW-0833">Ubl conjugation pathway</keyword>
<dbReference type="InterPro" id="IPR053238">
    <property type="entry name" value="RING-H2_zinc_finger"/>
</dbReference>
<evidence type="ECO:0000259" key="9">
    <source>
        <dbReference type="PROSITE" id="PS50089"/>
    </source>
</evidence>
<dbReference type="InterPro" id="IPR013083">
    <property type="entry name" value="Znf_RING/FYVE/PHD"/>
</dbReference>
<dbReference type="EMBL" id="JAVYJV010000001">
    <property type="protein sequence ID" value="KAK4378333.1"/>
    <property type="molecule type" value="Genomic_DNA"/>
</dbReference>
<dbReference type="Pfam" id="PF13639">
    <property type="entry name" value="zf-RING_2"/>
    <property type="match status" value="1"/>
</dbReference>
<dbReference type="Gene3D" id="3.30.40.10">
    <property type="entry name" value="Zinc/RING finger domain, C3HC4 (zinc finger)"/>
    <property type="match status" value="1"/>
</dbReference>
<dbReference type="PANTHER" id="PTHR14155:SF610">
    <property type="entry name" value="OS01G0755700 PROTEIN"/>
    <property type="match status" value="1"/>
</dbReference>
<evidence type="ECO:0000256" key="2">
    <source>
        <dbReference type="ARBA" id="ARBA00012483"/>
    </source>
</evidence>
<evidence type="ECO:0000256" key="4">
    <source>
        <dbReference type="ARBA" id="ARBA00022771"/>
    </source>
</evidence>
<keyword evidence="6" id="KW-0862">Zinc</keyword>
<accession>A0AAE1SZ38</accession>
<dbReference type="SMART" id="SM01197">
    <property type="entry name" value="FANCL_C"/>
    <property type="match status" value="1"/>
</dbReference>
<name>A0AAE1SZ38_9SOLA</name>
<evidence type="ECO:0000313" key="11">
    <source>
        <dbReference type="Proteomes" id="UP001291623"/>
    </source>
</evidence>
<dbReference type="GO" id="GO:0061630">
    <property type="term" value="F:ubiquitin protein ligase activity"/>
    <property type="evidence" value="ECO:0007669"/>
    <property type="project" value="UniProtKB-EC"/>
</dbReference>
<organism evidence="10 11">
    <name type="scientific">Anisodus tanguticus</name>
    <dbReference type="NCBI Taxonomy" id="243964"/>
    <lineage>
        <taxon>Eukaryota</taxon>
        <taxon>Viridiplantae</taxon>
        <taxon>Streptophyta</taxon>
        <taxon>Embryophyta</taxon>
        <taxon>Tracheophyta</taxon>
        <taxon>Spermatophyta</taxon>
        <taxon>Magnoliopsida</taxon>
        <taxon>eudicotyledons</taxon>
        <taxon>Gunneridae</taxon>
        <taxon>Pentapetalae</taxon>
        <taxon>asterids</taxon>
        <taxon>lamiids</taxon>
        <taxon>Solanales</taxon>
        <taxon>Solanaceae</taxon>
        <taxon>Solanoideae</taxon>
        <taxon>Hyoscyameae</taxon>
        <taxon>Anisodus</taxon>
    </lineage>
</organism>
<dbReference type="SMART" id="SM00184">
    <property type="entry name" value="RING"/>
    <property type="match status" value="1"/>
</dbReference>
<evidence type="ECO:0000313" key="10">
    <source>
        <dbReference type="EMBL" id="KAK4378333.1"/>
    </source>
</evidence>
<dbReference type="SUPFAM" id="SSF57850">
    <property type="entry name" value="RING/U-box"/>
    <property type="match status" value="1"/>
</dbReference>
<evidence type="ECO:0000256" key="5">
    <source>
        <dbReference type="ARBA" id="ARBA00022786"/>
    </source>
</evidence>
<protein>
    <recommendedName>
        <fullName evidence="2">RING-type E3 ubiquitin transferase</fullName>
        <ecNumber evidence="2">2.3.2.27</ecNumber>
    </recommendedName>
</protein>
<reference evidence="10" key="1">
    <citation type="submission" date="2023-12" db="EMBL/GenBank/DDBJ databases">
        <title>Genome assembly of Anisodus tanguticus.</title>
        <authorList>
            <person name="Wang Y.-J."/>
        </authorList>
    </citation>
    <scope>NUCLEOTIDE SEQUENCE</scope>
    <source>
        <strain evidence="10">KB-2021</strain>
        <tissue evidence="10">Leaf</tissue>
    </source>
</reference>
<dbReference type="AlphaFoldDB" id="A0AAE1SZ38"/>
<dbReference type="InterPro" id="IPR001841">
    <property type="entry name" value="Znf_RING"/>
</dbReference>
<keyword evidence="11" id="KW-1185">Reference proteome</keyword>
<feature type="domain" description="RING-type" evidence="9">
    <location>
        <begin position="238"/>
        <end position="280"/>
    </location>
</feature>
<comment type="catalytic activity">
    <reaction evidence="1">
        <text>S-ubiquitinyl-[E2 ubiquitin-conjugating enzyme]-L-cysteine + [acceptor protein]-L-lysine = [E2 ubiquitin-conjugating enzyme]-L-cysteine + N(6)-ubiquitinyl-[acceptor protein]-L-lysine.</text>
        <dbReference type="EC" id="2.3.2.27"/>
    </reaction>
</comment>
<evidence type="ECO:0000256" key="3">
    <source>
        <dbReference type="ARBA" id="ARBA00022723"/>
    </source>
</evidence>
<sequence length="284" mass="32633">MRAAVAALSLTPSSSFKEGTDMRVRCRQLHGGGMLLKGNLCKLDNNHIVNFTTGFLLKVDMVVERRPSSLASSDSILDRLTMQTFWIPYNSIFSDDASDIVSKILCLMNVHFSDHKLNISYKDTKTTTTMLANKDTLISKILNFARSMKDCPSLITKGDYRYMTLDIEKVNYLPNVEFMEIYNKMGHDQLDHKRNTRQRTQRELDSRIASFELQKKVGIKKMRFQASEFKDSNLLDTCSICQDEFLEGTMVSCINQCSHVYHDICILEWFLRNPSCPYCRSKLA</sequence>
<dbReference type="Proteomes" id="UP001291623">
    <property type="component" value="Unassembled WGS sequence"/>
</dbReference>
<gene>
    <name evidence="10" type="ORF">RND71_000195</name>
</gene>
<evidence type="ECO:0000256" key="6">
    <source>
        <dbReference type="ARBA" id="ARBA00022833"/>
    </source>
</evidence>
<comment type="caution">
    <text evidence="10">The sequence shown here is derived from an EMBL/GenBank/DDBJ whole genome shotgun (WGS) entry which is preliminary data.</text>
</comment>
<comment type="similarity">
    <text evidence="7">Belongs to the RING-type zinc finger family. ATL subfamily.</text>
</comment>
<dbReference type="PANTHER" id="PTHR14155">
    <property type="entry name" value="RING FINGER DOMAIN-CONTAINING"/>
    <property type="match status" value="1"/>
</dbReference>